<dbReference type="EMBL" id="JBHFFA010000001">
    <property type="protein sequence ID" value="KAL2652443.1"/>
    <property type="molecule type" value="Genomic_DNA"/>
</dbReference>
<dbReference type="GO" id="GO:0141221">
    <property type="term" value="F:histone deacetylase activity, hydrolytic mechanism"/>
    <property type="evidence" value="ECO:0007669"/>
    <property type="project" value="UniProtKB-EC"/>
</dbReference>
<evidence type="ECO:0000256" key="6">
    <source>
        <dbReference type="ARBA" id="ARBA00022723"/>
    </source>
</evidence>
<feature type="compositionally biased region" description="Polar residues" evidence="15">
    <location>
        <begin position="198"/>
        <end position="208"/>
    </location>
</feature>
<evidence type="ECO:0000256" key="1">
    <source>
        <dbReference type="ARBA" id="ARBA00001947"/>
    </source>
</evidence>
<dbReference type="InterPro" id="IPR037138">
    <property type="entry name" value="His_deacetylse_dom_sf"/>
</dbReference>
<keyword evidence="5" id="KW-0678">Repressor</keyword>
<accession>A0ABD1ZM44</accession>
<evidence type="ECO:0000256" key="12">
    <source>
        <dbReference type="ARBA" id="ARBA00023163"/>
    </source>
</evidence>
<comment type="similarity">
    <text evidence="3">Belongs to the histone deacetylase family. HD type 2 subfamily.</text>
</comment>
<keyword evidence="8" id="KW-0378">Hydrolase</keyword>
<evidence type="ECO:0000256" key="15">
    <source>
        <dbReference type="SAM" id="MobiDB-lite"/>
    </source>
</evidence>
<dbReference type="GO" id="GO:0008270">
    <property type="term" value="F:zinc ion binding"/>
    <property type="evidence" value="ECO:0007669"/>
    <property type="project" value="UniProtKB-KW"/>
</dbReference>
<sequence length="627" mass="68544">MRTYIFEALKQLQPCEEEVKHVLKTFIGASNILCSSVGVTNDDEDEGCDNETTENGQSEDQAHPGSSPGVDSLKEDIGEVLTGKVKRRRTTGQKDCRRARNSSWEDLLGLHGVDWDDDESDDDDWSPVSALNLRPHWFCINCTMSNSEDVVLCWKCGERIKSEILTRGHLSSPTEPAPFPPSTQAGPDVGLRRDTPGALNTSSGCSSEHTADTLKSGKTLLGVDERMLLHYETQMKSHPHPERPDRLRAIIAGLASEGLYPGRCVLLPPREATRTELRKVHSEAHVDAVEVTCKEDLSYFTSDTYANKDSSLAARLAAGICADLATAIVRGEAQNGFALVRPPGHHAEQVNVMGFCLHNNAGVAAKAAQEAGAKKVLIVDWDVHHGNGTQDIFDEDPTVLYISLHRHEAGTFYPGSGAASEVGVGSGKGTSVNIPWICSGIGDRDYIYAFLHIVLPIAKQFAPEMTIISAGFDAARGDPLGGCEVTPFGYAQMTSLLSSLSGGKMLVVLEGGYNLRSISASAAAVIKVLLGDDPGPLPENIQPTEPGALSMFDVFAIQSQYWPDLQIPLSVQNLAQMASRRQGKGKRRSRRTYVGGPVWWKWGRRRVVYYLWQEASFRKTKWSQRCR</sequence>
<evidence type="ECO:0000256" key="5">
    <source>
        <dbReference type="ARBA" id="ARBA00022491"/>
    </source>
</evidence>
<dbReference type="InterPro" id="IPR001876">
    <property type="entry name" value="Znf_RanBP2"/>
</dbReference>
<dbReference type="InterPro" id="IPR023696">
    <property type="entry name" value="Ureohydrolase_dom_sf"/>
</dbReference>
<keyword evidence="12" id="KW-0804">Transcription</keyword>
<keyword evidence="7" id="KW-0863">Zinc-finger</keyword>
<evidence type="ECO:0000256" key="2">
    <source>
        <dbReference type="ARBA" id="ARBA00004123"/>
    </source>
</evidence>
<evidence type="ECO:0000256" key="3">
    <source>
        <dbReference type="ARBA" id="ARBA00007738"/>
    </source>
</evidence>
<dbReference type="EC" id="3.5.1.98" evidence="4"/>
<dbReference type="GO" id="GO:0005737">
    <property type="term" value="C:cytoplasm"/>
    <property type="evidence" value="ECO:0007669"/>
    <property type="project" value="UniProtKB-ARBA"/>
</dbReference>
<feature type="domain" description="RanBP2-type" evidence="16">
    <location>
        <begin position="137"/>
        <end position="156"/>
    </location>
</feature>
<dbReference type="GO" id="GO:0005634">
    <property type="term" value="C:nucleus"/>
    <property type="evidence" value="ECO:0007669"/>
    <property type="project" value="UniProtKB-SubCell"/>
</dbReference>
<proteinExistence type="inferred from homology"/>
<dbReference type="GO" id="GO:0010468">
    <property type="term" value="P:regulation of gene expression"/>
    <property type="evidence" value="ECO:0007669"/>
    <property type="project" value="UniProtKB-ARBA"/>
</dbReference>
<keyword evidence="6" id="KW-0479">Metal-binding</keyword>
<comment type="subcellular location">
    <subcellularLocation>
        <location evidence="2">Nucleus</location>
    </subcellularLocation>
</comment>
<evidence type="ECO:0000256" key="8">
    <source>
        <dbReference type="ARBA" id="ARBA00022801"/>
    </source>
</evidence>
<dbReference type="Pfam" id="PF00850">
    <property type="entry name" value="Hist_deacetyl"/>
    <property type="match status" value="1"/>
</dbReference>
<evidence type="ECO:0000256" key="14">
    <source>
        <dbReference type="ARBA" id="ARBA00049416"/>
    </source>
</evidence>
<dbReference type="CDD" id="cd09992">
    <property type="entry name" value="HDAC_classII"/>
    <property type="match status" value="1"/>
</dbReference>
<evidence type="ECO:0000313" key="18">
    <source>
        <dbReference type="Proteomes" id="UP001605036"/>
    </source>
</evidence>
<evidence type="ECO:0000259" key="16">
    <source>
        <dbReference type="PROSITE" id="PS01358"/>
    </source>
</evidence>
<evidence type="ECO:0000256" key="10">
    <source>
        <dbReference type="ARBA" id="ARBA00022853"/>
    </source>
</evidence>
<dbReference type="InterPro" id="IPR023801">
    <property type="entry name" value="His_deacetylse_dom"/>
</dbReference>
<dbReference type="PROSITE" id="PS01358">
    <property type="entry name" value="ZF_RANBP2_1"/>
    <property type="match status" value="1"/>
</dbReference>
<reference evidence="17 18" key="1">
    <citation type="submission" date="2024-09" db="EMBL/GenBank/DDBJ databases">
        <title>Chromosome-scale assembly of Riccia fluitans.</title>
        <authorList>
            <person name="Paukszto L."/>
            <person name="Sawicki J."/>
            <person name="Karawczyk K."/>
            <person name="Piernik-Szablinska J."/>
            <person name="Szczecinska M."/>
            <person name="Mazdziarz M."/>
        </authorList>
    </citation>
    <scope>NUCLEOTIDE SEQUENCE [LARGE SCALE GENOMIC DNA]</scope>
    <source>
        <strain evidence="17">Rf_01</strain>
        <tissue evidence="17">Aerial parts of the thallus</tissue>
    </source>
</reference>
<feature type="region of interest" description="Disordered" evidence="15">
    <location>
        <begin position="42"/>
        <end position="75"/>
    </location>
</feature>
<evidence type="ECO:0000256" key="7">
    <source>
        <dbReference type="ARBA" id="ARBA00022771"/>
    </source>
</evidence>
<feature type="region of interest" description="Disordered" evidence="15">
    <location>
        <begin position="167"/>
        <end position="211"/>
    </location>
</feature>
<keyword evidence="9" id="KW-0862">Zinc</keyword>
<dbReference type="AlphaFoldDB" id="A0ABD1ZM44"/>
<evidence type="ECO:0000256" key="9">
    <source>
        <dbReference type="ARBA" id="ARBA00022833"/>
    </source>
</evidence>
<organism evidence="17 18">
    <name type="scientific">Riccia fluitans</name>
    <dbReference type="NCBI Taxonomy" id="41844"/>
    <lineage>
        <taxon>Eukaryota</taxon>
        <taxon>Viridiplantae</taxon>
        <taxon>Streptophyta</taxon>
        <taxon>Embryophyta</taxon>
        <taxon>Marchantiophyta</taxon>
        <taxon>Marchantiopsida</taxon>
        <taxon>Marchantiidae</taxon>
        <taxon>Marchantiales</taxon>
        <taxon>Ricciaceae</taxon>
        <taxon>Riccia</taxon>
    </lineage>
</organism>
<dbReference type="PANTHER" id="PTHR10625">
    <property type="entry name" value="HISTONE DEACETYLASE HDAC1-RELATED"/>
    <property type="match status" value="1"/>
</dbReference>
<comment type="caution">
    <text evidence="17">The sequence shown here is derived from an EMBL/GenBank/DDBJ whole genome shotgun (WGS) entry which is preliminary data.</text>
</comment>
<feature type="compositionally biased region" description="Acidic residues" evidence="15">
    <location>
        <begin position="42"/>
        <end position="52"/>
    </location>
</feature>
<dbReference type="Gene3D" id="3.40.800.20">
    <property type="entry name" value="Histone deacetylase domain"/>
    <property type="match status" value="1"/>
</dbReference>
<evidence type="ECO:0000256" key="4">
    <source>
        <dbReference type="ARBA" id="ARBA00012111"/>
    </source>
</evidence>
<keyword evidence="18" id="KW-1185">Reference proteome</keyword>
<comment type="cofactor">
    <cofactor evidence="1">
        <name>Zn(2+)</name>
        <dbReference type="ChEBI" id="CHEBI:29105"/>
    </cofactor>
</comment>
<dbReference type="InterPro" id="IPR000286">
    <property type="entry name" value="HDACs"/>
</dbReference>
<dbReference type="SUPFAM" id="SSF52768">
    <property type="entry name" value="Arginase/deacetylase"/>
    <property type="match status" value="1"/>
</dbReference>
<dbReference type="FunFam" id="3.40.800.20:FF:000014">
    <property type="entry name" value="Histone deacetylase 15"/>
    <property type="match status" value="1"/>
</dbReference>
<evidence type="ECO:0000256" key="13">
    <source>
        <dbReference type="ARBA" id="ARBA00023242"/>
    </source>
</evidence>
<gene>
    <name evidence="17" type="ORF">R1flu_020571</name>
</gene>
<dbReference type="PANTHER" id="PTHR10625:SF5">
    <property type="entry name" value="HISTONE DEACETYLASE"/>
    <property type="match status" value="1"/>
</dbReference>
<keyword evidence="13" id="KW-0539">Nucleus</keyword>
<comment type="catalytic activity">
    <reaction evidence="14">
        <text>N(6)-acetyl-L-lysyl-[histone] + H2O = L-lysyl-[histone] + acetate</text>
        <dbReference type="Rhea" id="RHEA:58196"/>
        <dbReference type="Rhea" id="RHEA-COMP:9845"/>
        <dbReference type="Rhea" id="RHEA-COMP:11338"/>
        <dbReference type="ChEBI" id="CHEBI:15377"/>
        <dbReference type="ChEBI" id="CHEBI:29969"/>
        <dbReference type="ChEBI" id="CHEBI:30089"/>
        <dbReference type="ChEBI" id="CHEBI:61930"/>
        <dbReference type="EC" id="3.5.1.98"/>
    </reaction>
    <physiologicalReaction direction="left-to-right" evidence="14">
        <dbReference type="Rhea" id="RHEA:58197"/>
    </physiologicalReaction>
</comment>
<dbReference type="PRINTS" id="PR01270">
    <property type="entry name" value="HDASUPER"/>
</dbReference>
<protein>
    <recommendedName>
        <fullName evidence="4">histone deacetylase</fullName>
        <ecNumber evidence="4">3.5.1.98</ecNumber>
    </recommendedName>
</protein>
<evidence type="ECO:0000256" key="11">
    <source>
        <dbReference type="ARBA" id="ARBA00023015"/>
    </source>
</evidence>
<evidence type="ECO:0000313" key="17">
    <source>
        <dbReference type="EMBL" id="KAL2652443.1"/>
    </source>
</evidence>
<keyword evidence="11" id="KW-0805">Transcription regulation</keyword>
<name>A0ABD1ZM44_9MARC</name>
<dbReference type="Proteomes" id="UP001605036">
    <property type="component" value="Unassembled WGS sequence"/>
</dbReference>
<keyword evidence="10" id="KW-0156">Chromatin regulator</keyword>